<dbReference type="GO" id="GO:0030234">
    <property type="term" value="F:enzyme regulator activity"/>
    <property type="evidence" value="ECO:0007669"/>
    <property type="project" value="InterPro"/>
</dbReference>
<dbReference type="InterPro" id="IPR011322">
    <property type="entry name" value="N-reg_PII-like_a/b"/>
</dbReference>
<dbReference type="PANTHER" id="PTHR30115:SF11">
    <property type="entry name" value="NITROGEN REGULATORY PROTEIN P-II HOMOLOG"/>
    <property type="match status" value="1"/>
</dbReference>
<reference evidence="1 2" key="1">
    <citation type="submission" date="2016-10" db="EMBL/GenBank/DDBJ databases">
        <authorList>
            <person name="de Groot N.N."/>
        </authorList>
    </citation>
    <scope>NUCLEOTIDE SEQUENCE [LARGE SCALE GENOMIC DNA]</scope>
    <source>
        <strain evidence="1 2">Nl14</strain>
    </source>
</reference>
<dbReference type="InterPro" id="IPR002187">
    <property type="entry name" value="N-reg_PII"/>
</dbReference>
<dbReference type="Gene3D" id="3.30.70.120">
    <property type="match status" value="1"/>
</dbReference>
<gene>
    <name evidence="1" type="ORF">SAMN05216417_105200</name>
</gene>
<dbReference type="PRINTS" id="PR00340">
    <property type="entry name" value="PIIGLNB"/>
</dbReference>
<organism evidence="1 2">
    <name type="scientific">Nitrosospira multiformis</name>
    <dbReference type="NCBI Taxonomy" id="1231"/>
    <lineage>
        <taxon>Bacteria</taxon>
        <taxon>Pseudomonadati</taxon>
        <taxon>Pseudomonadota</taxon>
        <taxon>Betaproteobacteria</taxon>
        <taxon>Nitrosomonadales</taxon>
        <taxon>Nitrosomonadaceae</taxon>
        <taxon>Nitrosospira</taxon>
    </lineage>
</organism>
<dbReference type="PROSITE" id="PS51343">
    <property type="entry name" value="PII_GLNB_DOM"/>
    <property type="match status" value="1"/>
</dbReference>
<dbReference type="Proteomes" id="UP000182649">
    <property type="component" value="Unassembled WGS sequence"/>
</dbReference>
<dbReference type="InterPro" id="IPR015867">
    <property type="entry name" value="N-reg_PII/ATP_PRibTrfase_C"/>
</dbReference>
<dbReference type="PANTHER" id="PTHR30115">
    <property type="entry name" value="NITROGEN REGULATORY PROTEIN P-II"/>
    <property type="match status" value="1"/>
</dbReference>
<dbReference type="RefSeq" id="WP_074974368.1">
    <property type="nucleotide sequence ID" value="NZ_FPBZ01000005.1"/>
</dbReference>
<proteinExistence type="predicted"/>
<dbReference type="GO" id="GO:0005829">
    <property type="term" value="C:cytosol"/>
    <property type="evidence" value="ECO:0007669"/>
    <property type="project" value="TreeGrafter"/>
</dbReference>
<dbReference type="GO" id="GO:0006808">
    <property type="term" value="P:regulation of nitrogen utilization"/>
    <property type="evidence" value="ECO:0007669"/>
    <property type="project" value="InterPro"/>
</dbReference>
<protein>
    <submittedName>
        <fullName evidence="1">Nitrogen regulatory protein P-II family</fullName>
    </submittedName>
</protein>
<dbReference type="SUPFAM" id="SSF54913">
    <property type="entry name" value="GlnB-like"/>
    <property type="match status" value="1"/>
</dbReference>
<sequence length="108" mass="11813">MKEIRAVLRPNRLHALRAALRKIPDFPGLTVMDVKGFTAPALIDNPTIKDDLTDFSGKIMICTVVADGMTDTVTDVIMREGRTGQIGDGLVWVVPVESAHRIRDGSNL</sequence>
<dbReference type="AlphaFoldDB" id="A0A1I7GRJ8"/>
<name>A0A1I7GRJ8_9PROT</name>
<evidence type="ECO:0000313" key="2">
    <source>
        <dbReference type="Proteomes" id="UP000182649"/>
    </source>
</evidence>
<dbReference type="EMBL" id="FPBZ01000005">
    <property type="protein sequence ID" value="SFU50991.1"/>
    <property type="molecule type" value="Genomic_DNA"/>
</dbReference>
<dbReference type="Pfam" id="PF00543">
    <property type="entry name" value="P-II"/>
    <property type="match status" value="1"/>
</dbReference>
<dbReference type="GO" id="GO:0005524">
    <property type="term" value="F:ATP binding"/>
    <property type="evidence" value="ECO:0007669"/>
    <property type="project" value="TreeGrafter"/>
</dbReference>
<dbReference type="SMART" id="SM00938">
    <property type="entry name" value="P-II"/>
    <property type="match status" value="1"/>
</dbReference>
<evidence type="ECO:0000313" key="1">
    <source>
        <dbReference type="EMBL" id="SFU50991.1"/>
    </source>
</evidence>
<accession>A0A1I7GRJ8</accession>
<dbReference type="OrthoDB" id="6386089at2"/>